<organism evidence="1 2">
    <name type="scientific">Hyalomma asiaticum</name>
    <name type="common">Tick</name>
    <dbReference type="NCBI Taxonomy" id="266040"/>
    <lineage>
        <taxon>Eukaryota</taxon>
        <taxon>Metazoa</taxon>
        <taxon>Ecdysozoa</taxon>
        <taxon>Arthropoda</taxon>
        <taxon>Chelicerata</taxon>
        <taxon>Arachnida</taxon>
        <taxon>Acari</taxon>
        <taxon>Parasitiformes</taxon>
        <taxon>Ixodida</taxon>
        <taxon>Ixodoidea</taxon>
        <taxon>Ixodidae</taxon>
        <taxon>Hyalomminae</taxon>
        <taxon>Hyalomma</taxon>
    </lineage>
</organism>
<accession>A0ACB7T0N4</accession>
<dbReference type="EMBL" id="CM023491">
    <property type="protein sequence ID" value="KAH6941042.1"/>
    <property type="molecule type" value="Genomic_DNA"/>
</dbReference>
<proteinExistence type="predicted"/>
<protein>
    <submittedName>
        <fullName evidence="1">Uncharacterized protein</fullName>
    </submittedName>
</protein>
<keyword evidence="2" id="KW-1185">Reference proteome</keyword>
<gene>
    <name evidence="1" type="ORF">HPB50_012723</name>
</gene>
<dbReference type="Proteomes" id="UP000821845">
    <property type="component" value="Chromosome 11"/>
</dbReference>
<evidence type="ECO:0000313" key="1">
    <source>
        <dbReference type="EMBL" id="KAH6941042.1"/>
    </source>
</evidence>
<comment type="caution">
    <text evidence="1">The sequence shown here is derived from an EMBL/GenBank/DDBJ whole genome shotgun (WGS) entry which is preliminary data.</text>
</comment>
<sequence length="946" mass="105860">MAAPTDARAPFAATEKPESTVLDFTDVPSSGVHDEKFYSADKPAPIQHSQDVFSAVPSMLLWQAGKQQAQNAFSIYANIDLLRPYFHVEPQEVRARILESFLPRWPSHYAPLGYGLSGHCLALLLGNAFHPVHSHLFFYTVWLLLGGPTAAKLSAAAQWAIKALYIGEGGGGRVAIESTTSSGARLVGMDGTCVHSTCGLQRGESAVRVRQRPRFSAPAHHILRAFPSRRLEPALDYQEMRNSRPAEARQGGQGSSHDARKREGSSSVQTDECQGTGTKMPVVHTLCLRYALRDNARRVTQNVVRIDCTAGQCTLTNPADRSAPAKTFCFDGAYDANSTTEQIYDDIVYPIVESVSEGYNGTVFAYGQTGCGKSFSMQGTPRVPQQKGIIPRSFEHVFEAIAAADSSKYLVHASYLEIYNEDVRDLLAEDTRKRLDLKEHPDKGVYVPGLSLVPVHDVATCESVMERGWRNRSVGSTLMNADSSRSHSIFTIHLEQMELNARNNIRTGKLNLVDLAGSERQAKTGASGERLREATKINLSLSALGNVISALVDGRSKHIPYRDSKLTRLLQDSLGGNTRTLMLACISPADVNYDETLSTLRYASRAKNIQNRPCVNEDPKDALLREYRQELERLKQLLSGASFMATPADACHAGSIVRDARSPRFPFFAPSTDQPDNNSEVVNQLKNDYEAQMTELRNKYREEQESRAKLMMDVEKMRSQFQMQMQKVNNNHLQVEEPERWAEPVGTPEDPEIRAPNASPCFGNQEDPASLAQMQARALERLRELQGRMLGGEKKHDAELKARRAKRKSIAEKRIRALAEALAKVDDEERTLLPDYDDINEELKVKSSLIRKAKRKIQTLEQEVRDLQREFETERTDYLETIRRQDQQLRLLSQILDKVQPCIRRDSNYADLEAVKAQSVWDQDAQRWRLPELTVQQTKLPPAAGT</sequence>
<name>A0ACB7T0N4_HYAAI</name>
<reference evidence="1" key="1">
    <citation type="submission" date="2020-05" db="EMBL/GenBank/DDBJ databases">
        <title>Large-scale comparative analyses of tick genomes elucidate their genetic diversity and vector capacities.</title>
        <authorList>
            <person name="Jia N."/>
            <person name="Wang J."/>
            <person name="Shi W."/>
            <person name="Du L."/>
            <person name="Sun Y."/>
            <person name="Zhan W."/>
            <person name="Jiang J."/>
            <person name="Wang Q."/>
            <person name="Zhang B."/>
            <person name="Ji P."/>
            <person name="Sakyi L.B."/>
            <person name="Cui X."/>
            <person name="Yuan T."/>
            <person name="Jiang B."/>
            <person name="Yang W."/>
            <person name="Lam T.T.-Y."/>
            <person name="Chang Q."/>
            <person name="Ding S."/>
            <person name="Wang X."/>
            <person name="Zhu J."/>
            <person name="Ruan X."/>
            <person name="Zhao L."/>
            <person name="Wei J."/>
            <person name="Que T."/>
            <person name="Du C."/>
            <person name="Cheng J."/>
            <person name="Dai P."/>
            <person name="Han X."/>
            <person name="Huang E."/>
            <person name="Gao Y."/>
            <person name="Liu J."/>
            <person name="Shao H."/>
            <person name="Ye R."/>
            <person name="Li L."/>
            <person name="Wei W."/>
            <person name="Wang X."/>
            <person name="Wang C."/>
            <person name="Yang T."/>
            <person name="Huo Q."/>
            <person name="Li W."/>
            <person name="Guo W."/>
            <person name="Chen H."/>
            <person name="Zhou L."/>
            <person name="Ni X."/>
            <person name="Tian J."/>
            <person name="Zhou Y."/>
            <person name="Sheng Y."/>
            <person name="Liu T."/>
            <person name="Pan Y."/>
            <person name="Xia L."/>
            <person name="Li J."/>
            <person name="Zhao F."/>
            <person name="Cao W."/>
        </authorList>
    </citation>
    <scope>NUCLEOTIDE SEQUENCE</scope>
    <source>
        <strain evidence="1">Hyas-2018</strain>
    </source>
</reference>
<evidence type="ECO:0000313" key="2">
    <source>
        <dbReference type="Proteomes" id="UP000821845"/>
    </source>
</evidence>